<evidence type="ECO:0000256" key="3">
    <source>
        <dbReference type="ARBA" id="ARBA00029447"/>
    </source>
</evidence>
<dbReference type="Pfam" id="PF00672">
    <property type="entry name" value="HAMP"/>
    <property type="match status" value="1"/>
</dbReference>
<evidence type="ECO:0000313" key="9">
    <source>
        <dbReference type="EMBL" id="NEX59675.1"/>
    </source>
</evidence>
<protein>
    <submittedName>
        <fullName evidence="9">HAMP domain-containing protein</fullName>
    </submittedName>
</protein>
<keyword evidence="2" id="KW-0488">Methylation</keyword>
<comment type="caution">
    <text evidence="9">The sequence shown here is derived from an EMBL/GenBank/DDBJ whole genome shotgun (WGS) entry which is preliminary data.</text>
</comment>
<dbReference type="PANTHER" id="PTHR43531">
    <property type="entry name" value="PROTEIN ICFG"/>
    <property type="match status" value="1"/>
</dbReference>
<comment type="similarity">
    <text evidence="3">Belongs to the methyl-accepting chemotaxis (MCP) protein family.</text>
</comment>
<keyword evidence="6" id="KW-0472">Membrane</keyword>
<evidence type="ECO:0000256" key="5">
    <source>
        <dbReference type="SAM" id="Coils"/>
    </source>
</evidence>
<dbReference type="GO" id="GO:0006935">
    <property type="term" value="P:chemotaxis"/>
    <property type="evidence" value="ECO:0007669"/>
    <property type="project" value="InterPro"/>
</dbReference>
<evidence type="ECO:0000259" key="8">
    <source>
        <dbReference type="PROSITE" id="PS50885"/>
    </source>
</evidence>
<evidence type="ECO:0000256" key="2">
    <source>
        <dbReference type="ARBA" id="ARBA00022481"/>
    </source>
</evidence>
<evidence type="ECO:0000256" key="1">
    <source>
        <dbReference type="ARBA" id="ARBA00004370"/>
    </source>
</evidence>
<dbReference type="GO" id="GO:0004888">
    <property type="term" value="F:transmembrane signaling receptor activity"/>
    <property type="evidence" value="ECO:0007669"/>
    <property type="project" value="InterPro"/>
</dbReference>
<dbReference type="InterPro" id="IPR004090">
    <property type="entry name" value="Chemotax_Me-accpt_rcpt"/>
</dbReference>
<accession>A0A6B3SK00</accession>
<dbReference type="PRINTS" id="PR00260">
    <property type="entry name" value="CHEMTRNSDUCR"/>
</dbReference>
<dbReference type="GO" id="GO:0005886">
    <property type="term" value="C:plasma membrane"/>
    <property type="evidence" value="ECO:0007669"/>
    <property type="project" value="TreeGrafter"/>
</dbReference>
<dbReference type="SMART" id="SM00304">
    <property type="entry name" value="HAMP"/>
    <property type="match status" value="1"/>
</dbReference>
<dbReference type="PROSITE" id="PS50111">
    <property type="entry name" value="CHEMOTAXIS_TRANSDUC_2"/>
    <property type="match status" value="1"/>
</dbReference>
<dbReference type="FunFam" id="1.10.287.950:FF:000001">
    <property type="entry name" value="Methyl-accepting chemotaxis sensory transducer"/>
    <property type="match status" value="1"/>
</dbReference>
<dbReference type="InterPro" id="IPR051310">
    <property type="entry name" value="MCP_chemotaxis"/>
</dbReference>
<dbReference type="InterPro" id="IPR004089">
    <property type="entry name" value="MCPsignal_dom"/>
</dbReference>
<dbReference type="SMART" id="SM00283">
    <property type="entry name" value="MA"/>
    <property type="match status" value="1"/>
</dbReference>
<sequence length="499" mass="53024">MIIIGSVGWIALRHSHEGMGKSLAQAGTLTGMIDTSRHAQVQFKVQIQEWKNILLRGNDEAQFKKYQDAFVAEGKVAQQSLAKLQEQAVAGGFDPKAIVAAQKSLTDLQAKYLEALRQFDPAKPDSAQVVDKLVKGMDREPTKQLDDIVQSVADHARAASAAQMADDDANYSRASTILVIVAVAALVIGGLLTRFMVFGITHPLGHAVRFAQEVASGDLSRKIIPRGKDETAELMRALSDMTQSLHKIIGEIKTASTTIVSEATQIADGNLDLSSRTEQQASALEETASSMEELISTVRNNAEHAMSANNLASEASDVARRGGEVVGDVVLTMDSINESSRKVVDIISVIDGIAFQTNILALNAAVEAARAGEQGRGFAVVAAEVRNLAQRSAGAAKEIKALISDSVDKVDAGTKLVSNAGATMQEVVNSVQQVRDLIGDIANASQEQASGIEQVNQAVSQMEQATQQNAALVEEAAATAQALREQAGKLADMAQTFRT</sequence>
<keyword evidence="4" id="KW-0807">Transducer</keyword>
<dbReference type="PANTHER" id="PTHR43531:SF14">
    <property type="entry name" value="METHYL-ACCEPTING CHEMOTAXIS PROTEIN I-RELATED"/>
    <property type="match status" value="1"/>
</dbReference>
<keyword evidence="5" id="KW-0175">Coiled coil</keyword>
<name>A0A6B3SK00_9BURK</name>
<dbReference type="GO" id="GO:0007165">
    <property type="term" value="P:signal transduction"/>
    <property type="evidence" value="ECO:0007669"/>
    <property type="project" value="UniProtKB-KW"/>
</dbReference>
<dbReference type="Gene3D" id="1.10.287.950">
    <property type="entry name" value="Methyl-accepting chemotaxis protein"/>
    <property type="match status" value="1"/>
</dbReference>
<evidence type="ECO:0000256" key="4">
    <source>
        <dbReference type="PROSITE-ProRule" id="PRU00284"/>
    </source>
</evidence>
<feature type="domain" description="HAMP" evidence="8">
    <location>
        <begin position="198"/>
        <end position="250"/>
    </location>
</feature>
<feature type="transmembrane region" description="Helical" evidence="6">
    <location>
        <begin position="177"/>
        <end position="200"/>
    </location>
</feature>
<evidence type="ECO:0000259" key="7">
    <source>
        <dbReference type="PROSITE" id="PS50111"/>
    </source>
</evidence>
<evidence type="ECO:0000256" key="6">
    <source>
        <dbReference type="SAM" id="Phobius"/>
    </source>
</evidence>
<dbReference type="AlphaFoldDB" id="A0A6B3SK00"/>
<dbReference type="EMBL" id="JAAIVB010000008">
    <property type="protein sequence ID" value="NEX59675.1"/>
    <property type="molecule type" value="Genomic_DNA"/>
</dbReference>
<dbReference type="CDD" id="cd11386">
    <property type="entry name" value="MCP_signal"/>
    <property type="match status" value="1"/>
</dbReference>
<feature type="coiled-coil region" evidence="5">
    <location>
        <begin position="274"/>
        <end position="301"/>
    </location>
</feature>
<dbReference type="InterPro" id="IPR003660">
    <property type="entry name" value="HAMP_dom"/>
</dbReference>
<dbReference type="CDD" id="cd06225">
    <property type="entry name" value="HAMP"/>
    <property type="match status" value="1"/>
</dbReference>
<comment type="subcellular location">
    <subcellularLocation>
        <location evidence="1">Membrane</location>
    </subcellularLocation>
</comment>
<organism evidence="9 10">
    <name type="scientific">Noviherbaspirillum galbum</name>
    <dbReference type="NCBI Taxonomy" id="2709383"/>
    <lineage>
        <taxon>Bacteria</taxon>
        <taxon>Pseudomonadati</taxon>
        <taxon>Pseudomonadota</taxon>
        <taxon>Betaproteobacteria</taxon>
        <taxon>Burkholderiales</taxon>
        <taxon>Oxalobacteraceae</taxon>
        <taxon>Noviherbaspirillum</taxon>
    </lineage>
</organism>
<evidence type="ECO:0000313" key="10">
    <source>
        <dbReference type="Proteomes" id="UP000482155"/>
    </source>
</evidence>
<keyword evidence="6" id="KW-1133">Transmembrane helix</keyword>
<dbReference type="SUPFAM" id="SSF58104">
    <property type="entry name" value="Methyl-accepting chemotaxis protein (MCP) signaling domain"/>
    <property type="match status" value="1"/>
</dbReference>
<gene>
    <name evidence="9" type="ORF">G3574_01160</name>
</gene>
<proteinExistence type="inferred from homology"/>
<keyword evidence="6" id="KW-0812">Transmembrane</keyword>
<keyword evidence="10" id="KW-1185">Reference proteome</keyword>
<reference evidence="9 10" key="1">
    <citation type="submission" date="2020-02" db="EMBL/GenBank/DDBJ databases">
        <authorList>
            <person name="Kim M.K."/>
        </authorList>
    </citation>
    <scope>NUCLEOTIDE SEQUENCE [LARGE SCALE GENOMIC DNA]</scope>
    <source>
        <strain evidence="9 10">17J57-3</strain>
    </source>
</reference>
<dbReference type="Pfam" id="PF00015">
    <property type="entry name" value="MCPsignal"/>
    <property type="match status" value="1"/>
</dbReference>
<feature type="domain" description="Methyl-accepting transducer" evidence="7">
    <location>
        <begin position="255"/>
        <end position="484"/>
    </location>
</feature>
<dbReference type="PROSITE" id="PS50885">
    <property type="entry name" value="HAMP"/>
    <property type="match status" value="1"/>
</dbReference>
<feature type="coiled-coil region" evidence="5">
    <location>
        <begin position="455"/>
        <end position="482"/>
    </location>
</feature>
<dbReference type="Proteomes" id="UP000482155">
    <property type="component" value="Unassembled WGS sequence"/>
</dbReference>